<accession>A0A1I5HPQ4</accession>
<evidence type="ECO:0000313" key="2">
    <source>
        <dbReference type="Proteomes" id="UP000183642"/>
    </source>
</evidence>
<organism evidence="1 2">
    <name type="scientific">Geodermatophilus obscurus</name>
    <dbReference type="NCBI Taxonomy" id="1861"/>
    <lineage>
        <taxon>Bacteria</taxon>
        <taxon>Bacillati</taxon>
        <taxon>Actinomycetota</taxon>
        <taxon>Actinomycetes</taxon>
        <taxon>Geodermatophilales</taxon>
        <taxon>Geodermatophilaceae</taxon>
        <taxon>Geodermatophilus</taxon>
    </lineage>
</organism>
<keyword evidence="2" id="KW-1185">Reference proteome</keyword>
<protein>
    <submittedName>
        <fullName evidence="1">Uncharacterized protein</fullName>
    </submittedName>
</protein>
<proteinExistence type="predicted"/>
<reference evidence="2" key="1">
    <citation type="submission" date="2016-10" db="EMBL/GenBank/DDBJ databases">
        <authorList>
            <person name="Varghese N."/>
            <person name="Submissions S."/>
        </authorList>
    </citation>
    <scope>NUCLEOTIDE SEQUENCE [LARGE SCALE GENOMIC DNA]</scope>
    <source>
        <strain evidence="2">DSM 43161</strain>
    </source>
</reference>
<dbReference type="EMBL" id="FOWE01000010">
    <property type="protein sequence ID" value="SFO50267.1"/>
    <property type="molecule type" value="Genomic_DNA"/>
</dbReference>
<dbReference type="AlphaFoldDB" id="A0A1I5HPQ4"/>
<dbReference type="RefSeq" id="WP_244274337.1">
    <property type="nucleotide sequence ID" value="NZ_FOWE01000010.1"/>
</dbReference>
<dbReference type="Proteomes" id="UP000183642">
    <property type="component" value="Unassembled WGS sequence"/>
</dbReference>
<sequence length="89" mass="9657">MSGMSTGHQHDPGRYEIRVQGRLESRWAAWFDGMALTPETDGTTTIHGPVVDQAALHGLLRKLRDVGLPLVSVTAVPAPVPPTTSEEER</sequence>
<evidence type="ECO:0000313" key="1">
    <source>
        <dbReference type="EMBL" id="SFO50267.1"/>
    </source>
</evidence>
<gene>
    <name evidence="1" type="ORF">SAMN05660359_03911</name>
</gene>
<name>A0A1I5HPQ4_9ACTN</name>